<protein>
    <submittedName>
        <fullName evidence="2">DoxX family protein</fullName>
    </submittedName>
</protein>
<evidence type="ECO:0000313" key="2">
    <source>
        <dbReference type="EMBL" id="MFD2870837.1"/>
    </source>
</evidence>
<feature type="transmembrane region" description="Helical" evidence="1">
    <location>
        <begin position="209"/>
        <end position="233"/>
    </location>
</feature>
<accession>A0ABW5Y659</accession>
<feature type="transmembrane region" description="Helical" evidence="1">
    <location>
        <begin position="254"/>
        <end position="273"/>
    </location>
</feature>
<organism evidence="2 3">
    <name type="scientific">Mucilaginibacter ximonensis</name>
    <dbReference type="NCBI Taxonomy" id="538021"/>
    <lineage>
        <taxon>Bacteria</taxon>
        <taxon>Pseudomonadati</taxon>
        <taxon>Bacteroidota</taxon>
        <taxon>Sphingobacteriia</taxon>
        <taxon>Sphingobacteriales</taxon>
        <taxon>Sphingobacteriaceae</taxon>
        <taxon>Mucilaginibacter</taxon>
    </lineage>
</organism>
<evidence type="ECO:0000313" key="3">
    <source>
        <dbReference type="Proteomes" id="UP001597557"/>
    </source>
</evidence>
<gene>
    <name evidence="2" type="ORF">ACFS5N_00050</name>
</gene>
<dbReference type="EMBL" id="JBHUPD010000001">
    <property type="protein sequence ID" value="MFD2870837.1"/>
    <property type="molecule type" value="Genomic_DNA"/>
</dbReference>
<evidence type="ECO:0000256" key="1">
    <source>
        <dbReference type="SAM" id="Phobius"/>
    </source>
</evidence>
<keyword evidence="1" id="KW-0812">Transmembrane</keyword>
<feature type="transmembrane region" description="Helical" evidence="1">
    <location>
        <begin position="20"/>
        <end position="51"/>
    </location>
</feature>
<name>A0ABW5Y659_9SPHI</name>
<keyword evidence="1" id="KW-1133">Transmembrane helix</keyword>
<comment type="caution">
    <text evidence="2">The sequence shown here is derived from an EMBL/GenBank/DDBJ whole genome shotgun (WGS) entry which is preliminary data.</text>
</comment>
<proteinExistence type="predicted"/>
<feature type="transmembrane region" description="Helical" evidence="1">
    <location>
        <begin position="150"/>
        <end position="177"/>
    </location>
</feature>
<feature type="transmembrane region" description="Helical" evidence="1">
    <location>
        <begin position="184"/>
        <end position="203"/>
    </location>
</feature>
<keyword evidence="3" id="KW-1185">Reference proteome</keyword>
<sequence>MTQIINNNTQQEWGPTQKAVFRFIFLFFILQALPLSIDLFKVLFAPSWLSYGYIFELTRLSPKFIPGTDSFVNWIIVAVLALIGSLLWNGSKYKEQDYDKLYYWLRTIVRYRLAVGIIGYGFLKLFPLQAPFPSISNLNTAYGDFTDWKIFSMSLGIVPGYEAFLGGVEVLAGLLLFFRKTATFGALLILVFTGNVFISNLAYEGGEYVYSFYLISFALLVLWFDAQRVFNLISLDRPTQPNTYKPVFVGTQQTVRVGIKALVIFFFVLLYGFKTYSGYHNDLYQYPKAAGLKHAAGIYNVSEFRINNNVLPYSATDPVRWRDVVFEKWATLSIRSNRPVLIDSTNYEQISQKDEDRNYELAGSAGRHYYSYVVDTLGQTLSLTNKNPHYRNEHITLNYIRPDSATIILNGVDQNRDSIYVVLNKIDKKYPVNLGRRKVLKL</sequence>
<feature type="transmembrane region" description="Helical" evidence="1">
    <location>
        <begin position="111"/>
        <end position="130"/>
    </location>
</feature>
<keyword evidence="1" id="KW-0472">Membrane</keyword>
<dbReference type="RefSeq" id="WP_377180921.1">
    <property type="nucleotide sequence ID" value="NZ_JBHUPD010000001.1"/>
</dbReference>
<reference evidence="3" key="1">
    <citation type="journal article" date="2019" name="Int. J. Syst. Evol. Microbiol.">
        <title>The Global Catalogue of Microorganisms (GCM) 10K type strain sequencing project: providing services to taxonomists for standard genome sequencing and annotation.</title>
        <authorList>
            <consortium name="The Broad Institute Genomics Platform"/>
            <consortium name="The Broad Institute Genome Sequencing Center for Infectious Disease"/>
            <person name="Wu L."/>
            <person name="Ma J."/>
        </authorList>
    </citation>
    <scope>NUCLEOTIDE SEQUENCE [LARGE SCALE GENOMIC DNA]</scope>
    <source>
        <strain evidence="3">KCTC 22437</strain>
    </source>
</reference>
<feature type="transmembrane region" description="Helical" evidence="1">
    <location>
        <begin position="71"/>
        <end position="90"/>
    </location>
</feature>
<dbReference type="Proteomes" id="UP001597557">
    <property type="component" value="Unassembled WGS sequence"/>
</dbReference>